<name>A0A5J4TX02_9EUKA</name>
<dbReference type="EMBL" id="SNRW01024283">
    <property type="protein sequence ID" value="KAA6362372.1"/>
    <property type="molecule type" value="Genomic_DNA"/>
</dbReference>
<feature type="compositionally biased region" description="Basic residues" evidence="1">
    <location>
        <begin position="117"/>
        <end position="143"/>
    </location>
</feature>
<organism evidence="2 3">
    <name type="scientific">Streblomastix strix</name>
    <dbReference type="NCBI Taxonomy" id="222440"/>
    <lineage>
        <taxon>Eukaryota</taxon>
        <taxon>Metamonada</taxon>
        <taxon>Preaxostyla</taxon>
        <taxon>Oxymonadida</taxon>
        <taxon>Streblomastigidae</taxon>
        <taxon>Streblomastix</taxon>
    </lineage>
</organism>
<protein>
    <submittedName>
        <fullName evidence="2">Uncharacterized protein</fullName>
    </submittedName>
</protein>
<feature type="compositionally biased region" description="Low complexity" evidence="1">
    <location>
        <begin position="145"/>
        <end position="162"/>
    </location>
</feature>
<comment type="caution">
    <text evidence="2">The sequence shown here is derived from an EMBL/GenBank/DDBJ whole genome shotgun (WGS) entry which is preliminary data.</text>
</comment>
<reference evidence="2 3" key="1">
    <citation type="submission" date="2019-03" db="EMBL/GenBank/DDBJ databases">
        <title>Single cell metagenomics reveals metabolic interactions within the superorganism composed of flagellate Streblomastix strix and complex community of Bacteroidetes bacteria on its surface.</title>
        <authorList>
            <person name="Treitli S.C."/>
            <person name="Kolisko M."/>
            <person name="Husnik F."/>
            <person name="Keeling P."/>
            <person name="Hampl V."/>
        </authorList>
    </citation>
    <scope>NUCLEOTIDE SEQUENCE [LARGE SCALE GENOMIC DNA]</scope>
    <source>
        <strain evidence="2">ST1C</strain>
    </source>
</reference>
<sequence>MGQANQNKFAFTAHTPIQLSSFMSHADDEVVVKPKTRKLFEKLKNIAKIFEGIDDIDDLAMKVSKRKRADEVSTTDSGSERSTSDHIIQRFRRKPKRRRKDQSADSERSIESSPQQRHSKRTQSKHKKRNKKIKHNAARKRQHSASENSSSDSSTVSSSQASTDDDIVHNELRKIIGDSISHYKPLDYKFSATRIEKDIRAVAPDKIDFPTADPPPKWEGHDDEDAAESVILSAATTRSVLLMANVAAESPETWQKLKKPIMRTFRLSQQATTHAQAARESLVLNEKGKYLKAATPPPGVIRDSVLKNLKKRSESTQSLFAGGGGRSWTPQSRGRRRRVNKNFAQNPRTAKWKRNQKKQEGDQ</sequence>
<proteinExistence type="predicted"/>
<feature type="region of interest" description="Disordered" evidence="1">
    <location>
        <begin position="64"/>
        <end position="165"/>
    </location>
</feature>
<gene>
    <name evidence="2" type="ORF">EZS28_042101</name>
</gene>
<feature type="compositionally biased region" description="Basic residues" evidence="1">
    <location>
        <begin position="89"/>
        <end position="100"/>
    </location>
</feature>
<feature type="region of interest" description="Disordered" evidence="1">
    <location>
        <begin position="315"/>
        <end position="363"/>
    </location>
</feature>
<dbReference type="Proteomes" id="UP000324800">
    <property type="component" value="Unassembled WGS sequence"/>
</dbReference>
<feature type="compositionally biased region" description="Basic and acidic residues" evidence="1">
    <location>
        <begin position="78"/>
        <end position="88"/>
    </location>
</feature>
<dbReference type="AlphaFoldDB" id="A0A5J4TX02"/>
<evidence type="ECO:0000256" key="1">
    <source>
        <dbReference type="SAM" id="MobiDB-lite"/>
    </source>
</evidence>
<feature type="compositionally biased region" description="Basic and acidic residues" evidence="1">
    <location>
        <begin position="101"/>
        <end position="110"/>
    </location>
</feature>
<evidence type="ECO:0000313" key="2">
    <source>
        <dbReference type="EMBL" id="KAA6362372.1"/>
    </source>
</evidence>
<accession>A0A5J4TX02</accession>
<evidence type="ECO:0000313" key="3">
    <source>
        <dbReference type="Proteomes" id="UP000324800"/>
    </source>
</evidence>